<dbReference type="InterPro" id="IPR015443">
    <property type="entry name" value="Aldose_1-epimerase"/>
</dbReference>
<organism evidence="5">
    <name type="scientific">marine metagenome</name>
    <dbReference type="NCBI Taxonomy" id="408172"/>
    <lineage>
        <taxon>unclassified sequences</taxon>
        <taxon>metagenomes</taxon>
        <taxon>ecological metagenomes</taxon>
    </lineage>
</organism>
<dbReference type="EMBL" id="UINC01033767">
    <property type="protein sequence ID" value="SVB23549.1"/>
    <property type="molecule type" value="Genomic_DNA"/>
</dbReference>
<dbReference type="InterPro" id="IPR011013">
    <property type="entry name" value="Gal_mutarotase_sf_dom"/>
</dbReference>
<reference evidence="5" key="1">
    <citation type="submission" date="2018-05" db="EMBL/GenBank/DDBJ databases">
        <authorList>
            <person name="Lanie J.A."/>
            <person name="Ng W.-L."/>
            <person name="Kazmierczak K.M."/>
            <person name="Andrzejewski T.M."/>
            <person name="Davidsen T.M."/>
            <person name="Wayne K.J."/>
            <person name="Tettelin H."/>
            <person name="Glass J.I."/>
            <person name="Rusch D."/>
            <person name="Podicherti R."/>
            <person name="Tsui H.-C.T."/>
            <person name="Winkler M.E."/>
        </authorList>
    </citation>
    <scope>NUCLEOTIDE SEQUENCE</scope>
</reference>
<dbReference type="GO" id="GO:0030246">
    <property type="term" value="F:carbohydrate binding"/>
    <property type="evidence" value="ECO:0007669"/>
    <property type="project" value="InterPro"/>
</dbReference>
<comment type="similarity">
    <text evidence="2">Belongs to the aldose epimerase family.</text>
</comment>
<keyword evidence="3" id="KW-0413">Isomerase</keyword>
<dbReference type="PANTHER" id="PTHR10091:SF0">
    <property type="entry name" value="GALACTOSE MUTAROTASE"/>
    <property type="match status" value="1"/>
</dbReference>
<evidence type="ECO:0000256" key="4">
    <source>
        <dbReference type="ARBA" id="ARBA00023277"/>
    </source>
</evidence>
<dbReference type="GO" id="GO:0004034">
    <property type="term" value="F:aldose 1-epimerase activity"/>
    <property type="evidence" value="ECO:0007669"/>
    <property type="project" value="TreeGrafter"/>
</dbReference>
<keyword evidence="4" id="KW-0119">Carbohydrate metabolism</keyword>
<dbReference type="InterPro" id="IPR008183">
    <property type="entry name" value="Aldose_1/G6P_1-epimerase"/>
</dbReference>
<protein>
    <recommendedName>
        <fullName evidence="6">Aldose 1-epimerase</fullName>
    </recommendedName>
</protein>
<evidence type="ECO:0000256" key="3">
    <source>
        <dbReference type="ARBA" id="ARBA00023235"/>
    </source>
</evidence>
<dbReference type="PANTHER" id="PTHR10091">
    <property type="entry name" value="ALDOSE-1-EPIMERASE"/>
    <property type="match status" value="1"/>
</dbReference>
<dbReference type="AlphaFoldDB" id="A0A382CCH1"/>
<evidence type="ECO:0000256" key="2">
    <source>
        <dbReference type="ARBA" id="ARBA00006206"/>
    </source>
</evidence>
<evidence type="ECO:0000313" key="5">
    <source>
        <dbReference type="EMBL" id="SVB23549.1"/>
    </source>
</evidence>
<dbReference type="GO" id="GO:0033499">
    <property type="term" value="P:galactose catabolic process via UDP-galactose, Leloir pathway"/>
    <property type="evidence" value="ECO:0007669"/>
    <property type="project" value="TreeGrafter"/>
</dbReference>
<feature type="non-terminal residue" evidence="5">
    <location>
        <position position="1"/>
    </location>
</feature>
<evidence type="ECO:0000256" key="1">
    <source>
        <dbReference type="ARBA" id="ARBA00005028"/>
    </source>
</evidence>
<gene>
    <name evidence="5" type="ORF">METZ01_LOCUS176403</name>
</gene>
<dbReference type="Pfam" id="PF01263">
    <property type="entry name" value="Aldose_epim"/>
    <property type="match status" value="1"/>
</dbReference>
<name>A0A382CCH1_9ZZZZ</name>
<comment type="pathway">
    <text evidence="1">Carbohydrate metabolism; hexose metabolism.</text>
</comment>
<evidence type="ECO:0008006" key="6">
    <source>
        <dbReference type="Google" id="ProtNLM"/>
    </source>
</evidence>
<accession>A0A382CCH1</accession>
<dbReference type="CDD" id="cd09019">
    <property type="entry name" value="galactose_mutarotase_like"/>
    <property type="match status" value="1"/>
</dbReference>
<dbReference type="Gene3D" id="2.70.98.10">
    <property type="match status" value="1"/>
</dbReference>
<dbReference type="UniPathway" id="UPA00242"/>
<sequence>VVSVGQIDQYSISNEFLRVSAINFGARTTQVLMNAGSRGWLPMIQSLPEVKSYLNDRHNMGALVGPLAGRVRNGQYHDGRKWIKLAKNAGNHHLHGGHSGFAQVFWRVSHRSDAIEFSHVSKDGDNGYPGNLEVTSTITLCGRDLIYRTTAICDKLTPFNPTQHNYYNLDAAPTIYAHKLSIEADKILELDSQRLPTGRTIAVKGSDFDFRKRKSLTVIQTHKHPQIKSFNGLDHYYVLNHHNDSNTNQQAVAELCTRAYRMQVFTNQPGLQVYTGNALSPAHQGICIEAQHFPDSPNHSHFPSVFLEPGHTGLNETRYRFLEAV</sequence>
<dbReference type="SUPFAM" id="SSF74650">
    <property type="entry name" value="Galactose mutarotase-like"/>
    <property type="match status" value="1"/>
</dbReference>
<proteinExistence type="inferred from homology"/>
<dbReference type="InterPro" id="IPR014718">
    <property type="entry name" value="GH-type_carb-bd"/>
</dbReference>
<dbReference type="PIRSF" id="PIRSF005096">
    <property type="entry name" value="GALM"/>
    <property type="match status" value="1"/>
</dbReference>
<dbReference type="GO" id="GO:0006006">
    <property type="term" value="P:glucose metabolic process"/>
    <property type="evidence" value="ECO:0007669"/>
    <property type="project" value="TreeGrafter"/>
</dbReference>
<dbReference type="InterPro" id="IPR047215">
    <property type="entry name" value="Galactose_mutarotase-like"/>
</dbReference>